<dbReference type="STRING" id="370764.SAMN04489810_2410"/>
<gene>
    <name evidence="1" type="ORF">SAMN04489810_2410</name>
</gene>
<organism evidence="1 2">
    <name type="scientific">Microbacterium pygmaeum</name>
    <dbReference type="NCBI Taxonomy" id="370764"/>
    <lineage>
        <taxon>Bacteria</taxon>
        <taxon>Bacillati</taxon>
        <taxon>Actinomycetota</taxon>
        <taxon>Actinomycetes</taxon>
        <taxon>Micrococcales</taxon>
        <taxon>Microbacteriaceae</taxon>
        <taxon>Microbacterium</taxon>
    </lineage>
</organism>
<proteinExistence type="predicted"/>
<dbReference type="RefSeq" id="WP_091490446.1">
    <property type="nucleotide sequence ID" value="NZ_LT629692.1"/>
</dbReference>
<dbReference type="AlphaFoldDB" id="A0A1G8AL29"/>
<sequence>MSHRASRDHTELRARAETQLERLALPADVELEDIVRRVAVATGRRIDIEPVGDRDWENVTGLVLLTTDSAKILVRKSDPRWYQFHTVLHELSHVLFDHSGCTTLPVKHPGVHHVRAGQSVLARGIVTPDFEIDLDFDDAELVVEAEAEKLSQLLSRLLLRPRHGDDEAVFG</sequence>
<name>A0A1G8AL29_9MICO</name>
<dbReference type="OrthoDB" id="5078573at2"/>
<evidence type="ECO:0000313" key="1">
    <source>
        <dbReference type="EMBL" id="SDH21661.1"/>
    </source>
</evidence>
<evidence type="ECO:0000313" key="2">
    <source>
        <dbReference type="Proteomes" id="UP000199009"/>
    </source>
</evidence>
<dbReference type="Proteomes" id="UP000199009">
    <property type="component" value="Chromosome I"/>
</dbReference>
<reference evidence="1 2" key="1">
    <citation type="submission" date="2016-10" db="EMBL/GenBank/DDBJ databases">
        <authorList>
            <person name="de Groot N.N."/>
        </authorList>
    </citation>
    <scope>NUCLEOTIDE SEQUENCE [LARGE SCALE GENOMIC DNA]</scope>
    <source>
        <strain evidence="1 2">DSM 23142</strain>
    </source>
</reference>
<protein>
    <recommendedName>
        <fullName evidence="3">IrrE N-terminal-like domain-containing protein</fullName>
    </recommendedName>
</protein>
<dbReference type="EMBL" id="LT629692">
    <property type="protein sequence ID" value="SDH21661.1"/>
    <property type="molecule type" value="Genomic_DNA"/>
</dbReference>
<evidence type="ECO:0008006" key="3">
    <source>
        <dbReference type="Google" id="ProtNLM"/>
    </source>
</evidence>
<keyword evidence="2" id="KW-1185">Reference proteome</keyword>
<accession>A0A1G8AL29</accession>